<accession>J5SY37</accession>
<protein>
    <recommendedName>
        <fullName evidence="5">UBC core domain-containing protein</fullName>
    </recommendedName>
</protein>
<evidence type="ECO:0000259" key="5">
    <source>
        <dbReference type="PROSITE" id="PS50127"/>
    </source>
</evidence>
<dbReference type="GeneID" id="25986363"/>
<name>J5SY37_TRIAS</name>
<dbReference type="SUPFAM" id="SSF54495">
    <property type="entry name" value="UBC-like"/>
    <property type="match status" value="1"/>
</dbReference>
<dbReference type="PANTHER" id="PTHR46116">
    <property type="entry name" value="(E3-INDEPENDENT) E2 UBIQUITIN-CONJUGATING ENZYME"/>
    <property type="match status" value="1"/>
</dbReference>
<dbReference type="VEuPathDB" id="FungiDB:A1Q1_02850"/>
<dbReference type="KEGG" id="tasa:A1Q1_02850"/>
<dbReference type="Pfam" id="PF00179">
    <property type="entry name" value="UQ_con"/>
    <property type="match status" value="1"/>
</dbReference>
<dbReference type="AlphaFoldDB" id="J5SY37"/>
<evidence type="ECO:0000256" key="2">
    <source>
        <dbReference type="ARBA" id="ARBA00022786"/>
    </source>
</evidence>
<dbReference type="CDD" id="cd23810">
    <property type="entry name" value="UBCc_BIRC6"/>
    <property type="match status" value="1"/>
</dbReference>
<evidence type="ECO:0000313" key="6">
    <source>
        <dbReference type="EMBL" id="EJT48146.1"/>
    </source>
</evidence>
<dbReference type="PANTHER" id="PTHR46116:SF15">
    <property type="entry name" value="(E3-INDEPENDENT) E2 UBIQUITIN-CONJUGATING ENZYME"/>
    <property type="match status" value="1"/>
</dbReference>
<gene>
    <name evidence="6" type="ORF">A1Q1_02850</name>
</gene>
<keyword evidence="3" id="KW-0175">Coiled coil</keyword>
<proteinExistence type="predicted"/>
<dbReference type="OrthoDB" id="47801at2759"/>
<keyword evidence="1" id="KW-0808">Transferase</keyword>
<dbReference type="Proteomes" id="UP000002748">
    <property type="component" value="Unassembled WGS sequence"/>
</dbReference>
<dbReference type="GO" id="GO:0061631">
    <property type="term" value="F:ubiquitin conjugating enzyme activity"/>
    <property type="evidence" value="ECO:0007669"/>
    <property type="project" value="TreeGrafter"/>
</dbReference>
<feature type="region of interest" description="Disordered" evidence="4">
    <location>
        <begin position="792"/>
        <end position="814"/>
    </location>
</feature>
<evidence type="ECO:0000256" key="4">
    <source>
        <dbReference type="SAM" id="MobiDB-lite"/>
    </source>
</evidence>
<feature type="compositionally biased region" description="Low complexity" evidence="4">
    <location>
        <begin position="840"/>
        <end position="852"/>
    </location>
</feature>
<dbReference type="Gene3D" id="3.10.110.10">
    <property type="entry name" value="Ubiquitin Conjugating Enzyme"/>
    <property type="match status" value="1"/>
</dbReference>
<dbReference type="PROSITE" id="PS50127">
    <property type="entry name" value="UBC_2"/>
    <property type="match status" value="1"/>
</dbReference>
<keyword evidence="2" id="KW-0833">Ubl conjugation pathway</keyword>
<sequence length="876" mass="95644">MAAAERVFSGEFDDIASDDEGDPQTPDSTSQGDHSEGDVSMLSDGDEDVMSENDNEGFELDDFMDEDGAAACLDPYANVFFSKERTETLLEPALKSIFAQIPIPNGEDNAGQTMRVRVLSRGEWMSGCPEGNEQSFLFQLYEKLTSGKFACPNSCGHEFDRAPEDFFALLPDFPAYVSHLERHIQRKCPKCNIKVCSACEDPVREPSPEKGGSPDGKESKALFHCPTIQGAILGVALHMIEQEFGSQLRIEKPTGVPPAKKRKTSALGKLLNTMQGGDDDSSDSDGGYGFGGFGGRGQAAPKGTGYSGAAHEDRSGEIAAEKSQFLKDQTTAKLLSQVRAYLPAVKRGHTTDLLVHPTALAHLRRRSSFVSDLLRNDSLMDMSNRAEIYHALFDWLEVVSSHEVLASMLAMPQMRAVKAVPGPDDDTVEVTYEGAPSPRELLETVVIQATAALKGLSSTSAPEASDPDSDELDPLQQSLAEAQKRKEKQRENAVTAAADASDRILDARTEIDRLLVATKGRAFVNRMLESLPRLYETEEDQPKIETSATDETTMKVYEEWAQRVRFRYCDLHDPGDPSKIKYAHAYNNNIQTLVGTRSLAIAKELAILTTSLPAAWGSTIFIRVDDARVDCIKAMIIGPEGTPYENGCFLFDIFLPLDYNHSCPLVKSMTTNGGKYRYNPNLYADGKVCLSLLGTWSGPGWISGKSTLLQVLISIQSLIFCDEPYLNEPGWANQAGAYSANVRRMVLVDAMANNLKNPHFPFENEVKTHFRLKAKAIRAQLDRWKAEDDGKATNRDYFGVSPPNTSSGASSSQTPFDVAAKHLRSLLDELDPVAPSMVDSATPSASAGPSTSKAKKTKAKSGAKGTRSSSRLKAKK</sequence>
<feature type="compositionally biased region" description="Acidic residues" evidence="4">
    <location>
        <begin position="11"/>
        <end position="22"/>
    </location>
</feature>
<evidence type="ECO:0000313" key="7">
    <source>
        <dbReference type="Proteomes" id="UP000002748"/>
    </source>
</evidence>
<dbReference type="InterPro" id="IPR000608">
    <property type="entry name" value="UBC"/>
</dbReference>
<dbReference type="HOGENOM" id="CLU_310610_0_0_1"/>
<evidence type="ECO:0000256" key="1">
    <source>
        <dbReference type="ARBA" id="ARBA00022679"/>
    </source>
</evidence>
<feature type="coiled-coil region" evidence="3">
    <location>
        <begin position="472"/>
        <end position="499"/>
    </location>
</feature>
<feature type="region of interest" description="Disordered" evidence="4">
    <location>
        <begin position="273"/>
        <end position="294"/>
    </location>
</feature>
<organism evidence="6 7">
    <name type="scientific">Trichosporon asahii var. asahii (strain ATCC 90039 / CBS 2479 / JCM 2466 / KCTC 7840 / NBRC 103889/ NCYC 2677 / UAMH 7654)</name>
    <name type="common">Yeast</name>
    <dbReference type="NCBI Taxonomy" id="1186058"/>
    <lineage>
        <taxon>Eukaryota</taxon>
        <taxon>Fungi</taxon>
        <taxon>Dikarya</taxon>
        <taxon>Basidiomycota</taxon>
        <taxon>Agaricomycotina</taxon>
        <taxon>Tremellomycetes</taxon>
        <taxon>Trichosporonales</taxon>
        <taxon>Trichosporonaceae</taxon>
        <taxon>Trichosporon</taxon>
    </lineage>
</organism>
<feature type="compositionally biased region" description="Low complexity" evidence="4">
    <location>
        <begin position="801"/>
        <end position="814"/>
    </location>
</feature>
<dbReference type="InterPro" id="IPR016135">
    <property type="entry name" value="UBQ-conjugating_enzyme/RWD"/>
</dbReference>
<dbReference type="SMART" id="SM00212">
    <property type="entry name" value="UBCc"/>
    <property type="match status" value="1"/>
</dbReference>
<dbReference type="RefSeq" id="XP_014179554.1">
    <property type="nucleotide sequence ID" value="XM_014324079.1"/>
</dbReference>
<feature type="region of interest" description="Disordered" evidence="4">
    <location>
        <begin position="834"/>
        <end position="876"/>
    </location>
</feature>
<comment type="caution">
    <text evidence="6">The sequence shown here is derived from an EMBL/GenBank/DDBJ whole genome shotgun (WGS) entry which is preliminary data.</text>
</comment>
<feature type="compositionally biased region" description="Acidic residues" evidence="4">
    <location>
        <begin position="44"/>
        <end position="54"/>
    </location>
</feature>
<feature type="domain" description="UBC core" evidence="5">
    <location>
        <begin position="596"/>
        <end position="759"/>
    </location>
</feature>
<evidence type="ECO:0000256" key="3">
    <source>
        <dbReference type="SAM" id="Coils"/>
    </source>
</evidence>
<reference evidence="6 7" key="1">
    <citation type="journal article" date="2012" name="Eukaryot. Cell">
        <title>Draft genome sequence of CBS 2479, the standard type strain of Trichosporon asahii.</title>
        <authorList>
            <person name="Yang R.Y."/>
            <person name="Li H.T."/>
            <person name="Zhu H."/>
            <person name="Zhou G.P."/>
            <person name="Wang M."/>
            <person name="Wang L."/>
        </authorList>
    </citation>
    <scope>NUCLEOTIDE SEQUENCE [LARGE SCALE GENOMIC DNA]</scope>
    <source>
        <strain evidence="7">ATCC 90039 / CBS 2479 / JCM 2466 / KCTC 7840 / NCYC 2677 / UAMH 7654</strain>
    </source>
</reference>
<feature type="region of interest" description="Disordered" evidence="4">
    <location>
        <begin position="1"/>
        <end position="54"/>
    </location>
</feature>
<dbReference type="EMBL" id="ALBS01000211">
    <property type="protein sequence ID" value="EJT48146.1"/>
    <property type="molecule type" value="Genomic_DNA"/>
</dbReference>